<dbReference type="InterPro" id="IPR012338">
    <property type="entry name" value="Beta-lactam/transpept-like"/>
</dbReference>
<feature type="chain" id="PRO_5007885429" description="Beta-lactamase-related domain-containing protein" evidence="1">
    <location>
        <begin position="23"/>
        <end position="511"/>
    </location>
</feature>
<organism evidence="3 4">
    <name type="scientific">Pseudoalteromonas luteoviolacea H33</name>
    <dbReference type="NCBI Taxonomy" id="1365251"/>
    <lineage>
        <taxon>Bacteria</taxon>
        <taxon>Pseudomonadati</taxon>
        <taxon>Pseudomonadota</taxon>
        <taxon>Gammaproteobacteria</taxon>
        <taxon>Alteromonadales</taxon>
        <taxon>Pseudoalteromonadaceae</taxon>
        <taxon>Pseudoalteromonas</taxon>
    </lineage>
</organism>
<evidence type="ECO:0000313" key="3">
    <source>
        <dbReference type="EMBL" id="KZN49440.1"/>
    </source>
</evidence>
<dbReference type="Gene3D" id="3.40.710.10">
    <property type="entry name" value="DD-peptidase/beta-lactamase superfamily"/>
    <property type="match status" value="1"/>
</dbReference>
<dbReference type="EMBL" id="AUXZ01000081">
    <property type="protein sequence ID" value="KZN49440.1"/>
    <property type="molecule type" value="Genomic_DNA"/>
</dbReference>
<feature type="signal peptide" evidence="1">
    <location>
        <begin position="1"/>
        <end position="22"/>
    </location>
</feature>
<dbReference type="PANTHER" id="PTHR46825:SF15">
    <property type="entry name" value="BETA-LACTAMASE-RELATED DOMAIN-CONTAINING PROTEIN"/>
    <property type="match status" value="1"/>
</dbReference>
<proteinExistence type="predicted"/>
<evidence type="ECO:0000256" key="1">
    <source>
        <dbReference type="SAM" id="SignalP"/>
    </source>
</evidence>
<dbReference type="Pfam" id="PF00144">
    <property type="entry name" value="Beta-lactamase"/>
    <property type="match status" value="1"/>
</dbReference>
<dbReference type="InterPro" id="IPR050491">
    <property type="entry name" value="AmpC-like"/>
</dbReference>
<keyword evidence="1" id="KW-0732">Signal</keyword>
<protein>
    <recommendedName>
        <fullName evidence="2">Beta-lactamase-related domain-containing protein</fullName>
    </recommendedName>
</protein>
<comment type="caution">
    <text evidence="3">The sequence shown here is derived from an EMBL/GenBank/DDBJ whole genome shotgun (WGS) entry which is preliminary data.</text>
</comment>
<evidence type="ECO:0000313" key="4">
    <source>
        <dbReference type="Proteomes" id="UP000076503"/>
    </source>
</evidence>
<dbReference type="AlphaFoldDB" id="A0A167DW10"/>
<dbReference type="Proteomes" id="UP000076503">
    <property type="component" value="Unassembled WGS sequence"/>
</dbReference>
<accession>A0A167DW10</accession>
<dbReference type="OrthoDB" id="5377981at2"/>
<dbReference type="RefSeq" id="WP_063362532.1">
    <property type="nucleotide sequence ID" value="NZ_AUXZ01000081.1"/>
</dbReference>
<feature type="domain" description="Beta-lactamase-related" evidence="2">
    <location>
        <begin position="44"/>
        <end position="355"/>
    </location>
</feature>
<sequence length="511" mass="57490">MGKKAQAILFLSLIGVSQLSYAVTPQQAAEKLKQFIEDVPSLEPGYAVVAVTKNEVLLNHVQGIRNIDTQLPLTLDTPIYIASQTKAYMGLLAAKLDKQGILKLNDTIAKHWPHIKLPEGVDPNHWTLSDLLTHQFPVEADRITTLEAYMTEVDHKDYPALLAKHSVKRDEGFDYTNLGYNIYGAILHKVTGKAWQDWLQDEIFTPMAMVNTSARTSDFSMKHLSWNHIWQGEEKGWHIVPPKTDGKMQSAGGLVASPRDMGKWLQLQLNRELARKSGFSSDMMKLAHTSVAQLDPKARNPYELPCHGYALGWTVCDIDGHTVYTHGGGYTGARTVMAFSPDLGVGIGVFSNSDNMTGWLSRKTMVQFFQYLTAHEKADEMAEQRQGDYPERVQWLLDRRQQRQADGINALVKQSGVDDYQPTKAELVKLVGNYQGQDKYSKLAISMSSHGVLTGQLYDYEFTIQPISMNLFAERSSPFSKIRPINIKFDNNSKQVKSLTWFGTEYVKISD</sequence>
<dbReference type="InterPro" id="IPR001466">
    <property type="entry name" value="Beta-lactam-related"/>
</dbReference>
<dbReference type="PANTHER" id="PTHR46825">
    <property type="entry name" value="D-ALANYL-D-ALANINE-CARBOXYPEPTIDASE/ENDOPEPTIDASE AMPH"/>
    <property type="match status" value="1"/>
</dbReference>
<dbReference type="PATRIC" id="fig|1365251.3.peg.3177"/>
<dbReference type="SUPFAM" id="SSF56601">
    <property type="entry name" value="beta-lactamase/transpeptidase-like"/>
    <property type="match status" value="1"/>
</dbReference>
<name>A0A167DW10_9GAMM</name>
<gene>
    <name evidence="3" type="ORF">N476_19330</name>
</gene>
<evidence type="ECO:0000259" key="2">
    <source>
        <dbReference type="Pfam" id="PF00144"/>
    </source>
</evidence>
<reference evidence="3 4" key="1">
    <citation type="submission" date="2013-07" db="EMBL/GenBank/DDBJ databases">
        <title>Comparative Genomic and Metabolomic Analysis of Twelve Strains of Pseudoalteromonas luteoviolacea.</title>
        <authorList>
            <person name="Vynne N.G."/>
            <person name="Mansson M."/>
            <person name="Gram L."/>
        </authorList>
    </citation>
    <scope>NUCLEOTIDE SEQUENCE [LARGE SCALE GENOMIC DNA]</scope>
    <source>
        <strain evidence="3 4">H33</strain>
    </source>
</reference>